<accession>A0ABU6QZE6</accession>
<proteinExistence type="predicted"/>
<gene>
    <name evidence="1" type="ORF">PIB30_104394</name>
</gene>
<evidence type="ECO:0000313" key="2">
    <source>
        <dbReference type="Proteomes" id="UP001341840"/>
    </source>
</evidence>
<dbReference type="EMBL" id="JASCZI010003593">
    <property type="protein sequence ID" value="MED6116871.1"/>
    <property type="molecule type" value="Genomic_DNA"/>
</dbReference>
<protein>
    <submittedName>
        <fullName evidence="1">Uncharacterized protein</fullName>
    </submittedName>
</protein>
<keyword evidence="2" id="KW-1185">Reference proteome</keyword>
<name>A0ABU6QZE6_9FABA</name>
<reference evidence="1 2" key="1">
    <citation type="journal article" date="2023" name="Plants (Basel)">
        <title>Bridging the Gap: Combining Genomics and Transcriptomics Approaches to Understand Stylosanthes scabra, an Orphan Legume from the Brazilian Caatinga.</title>
        <authorList>
            <person name="Ferreira-Neto J.R.C."/>
            <person name="da Silva M.D."/>
            <person name="Binneck E."/>
            <person name="de Melo N.F."/>
            <person name="da Silva R.H."/>
            <person name="de Melo A.L.T.M."/>
            <person name="Pandolfi V."/>
            <person name="Bustamante F.O."/>
            <person name="Brasileiro-Vidal A.C."/>
            <person name="Benko-Iseppon A.M."/>
        </authorList>
    </citation>
    <scope>NUCLEOTIDE SEQUENCE [LARGE SCALE GENOMIC DNA]</scope>
    <source>
        <tissue evidence="1">Leaves</tissue>
    </source>
</reference>
<comment type="caution">
    <text evidence="1">The sequence shown here is derived from an EMBL/GenBank/DDBJ whole genome shotgun (WGS) entry which is preliminary data.</text>
</comment>
<evidence type="ECO:0000313" key="1">
    <source>
        <dbReference type="EMBL" id="MED6116871.1"/>
    </source>
</evidence>
<organism evidence="1 2">
    <name type="scientific">Stylosanthes scabra</name>
    <dbReference type="NCBI Taxonomy" id="79078"/>
    <lineage>
        <taxon>Eukaryota</taxon>
        <taxon>Viridiplantae</taxon>
        <taxon>Streptophyta</taxon>
        <taxon>Embryophyta</taxon>
        <taxon>Tracheophyta</taxon>
        <taxon>Spermatophyta</taxon>
        <taxon>Magnoliopsida</taxon>
        <taxon>eudicotyledons</taxon>
        <taxon>Gunneridae</taxon>
        <taxon>Pentapetalae</taxon>
        <taxon>rosids</taxon>
        <taxon>fabids</taxon>
        <taxon>Fabales</taxon>
        <taxon>Fabaceae</taxon>
        <taxon>Papilionoideae</taxon>
        <taxon>50 kb inversion clade</taxon>
        <taxon>dalbergioids sensu lato</taxon>
        <taxon>Dalbergieae</taxon>
        <taxon>Pterocarpus clade</taxon>
        <taxon>Stylosanthes</taxon>
    </lineage>
</organism>
<dbReference type="Proteomes" id="UP001341840">
    <property type="component" value="Unassembled WGS sequence"/>
</dbReference>
<sequence>MCMVGGTGFVVVIEVSSIGFADYHATPEAVCNTVYCWVEIADCHRSCGMLQWYGLLAIGGTHLYSASSISTKDFTRMVDSEGVTLKTPFAADVAVTLKCWLLSAIDSINSQASSGV</sequence>